<evidence type="ECO:0000256" key="12">
    <source>
        <dbReference type="ARBA" id="ARBA00023306"/>
    </source>
</evidence>
<keyword evidence="11 21" id="KW-0472">Membrane</keyword>
<evidence type="ECO:0000256" key="1">
    <source>
        <dbReference type="ARBA" id="ARBA00004651"/>
    </source>
</evidence>
<evidence type="ECO:0000256" key="5">
    <source>
        <dbReference type="ARBA" id="ARBA00022676"/>
    </source>
</evidence>
<dbReference type="GO" id="GO:0008955">
    <property type="term" value="F:peptidoglycan glycosyltransferase activity"/>
    <property type="evidence" value="ECO:0007669"/>
    <property type="project" value="UniProtKB-EC"/>
</dbReference>
<keyword evidence="3" id="KW-1003">Cell membrane</keyword>
<dbReference type="InterPro" id="IPR001182">
    <property type="entry name" value="FtsW/RodA"/>
</dbReference>
<keyword evidence="6" id="KW-0808">Transferase</keyword>
<comment type="subcellular location">
    <subcellularLocation>
        <location evidence="1">Cell membrane</location>
        <topology evidence="1">Multi-pass membrane protein</topology>
    </subcellularLocation>
</comment>
<protein>
    <recommendedName>
        <fullName evidence="17">Probable peptidoglycan glycosyltransferase FtsW</fullName>
        <ecNumber evidence="19">2.4.99.28</ecNumber>
    </recommendedName>
    <alternativeName>
        <fullName evidence="18">Cell division protein FtsW</fullName>
    </alternativeName>
    <alternativeName>
        <fullName evidence="15">Cell wall polymerase</fullName>
    </alternativeName>
    <alternativeName>
        <fullName evidence="14">Peptidoglycan polymerase</fullName>
    </alternativeName>
</protein>
<organism evidence="22 23">
    <name type="scientific">Candidatus Doudnabacteria bacterium CG10_big_fil_rev_8_21_14_0_10_42_18</name>
    <dbReference type="NCBI Taxonomy" id="1974552"/>
    <lineage>
        <taxon>Bacteria</taxon>
        <taxon>Candidatus Doudnaibacteriota</taxon>
    </lineage>
</organism>
<keyword evidence="12" id="KW-0131">Cell cycle</keyword>
<evidence type="ECO:0000256" key="3">
    <source>
        <dbReference type="ARBA" id="ARBA00022475"/>
    </source>
</evidence>
<dbReference type="EMBL" id="PFAK01000036">
    <property type="protein sequence ID" value="PIR96254.1"/>
    <property type="molecule type" value="Genomic_DNA"/>
</dbReference>
<feature type="transmembrane region" description="Helical" evidence="21">
    <location>
        <begin position="266"/>
        <end position="291"/>
    </location>
</feature>
<dbReference type="PANTHER" id="PTHR30474">
    <property type="entry name" value="CELL CYCLE PROTEIN"/>
    <property type="match status" value="1"/>
</dbReference>
<evidence type="ECO:0000256" key="4">
    <source>
        <dbReference type="ARBA" id="ARBA00022618"/>
    </source>
</evidence>
<evidence type="ECO:0000256" key="8">
    <source>
        <dbReference type="ARBA" id="ARBA00022960"/>
    </source>
</evidence>
<evidence type="ECO:0000256" key="7">
    <source>
        <dbReference type="ARBA" id="ARBA00022692"/>
    </source>
</evidence>
<proteinExistence type="inferred from homology"/>
<keyword evidence="13" id="KW-0961">Cell wall biogenesis/degradation</keyword>
<evidence type="ECO:0000256" key="18">
    <source>
        <dbReference type="ARBA" id="ARBA00041418"/>
    </source>
</evidence>
<keyword evidence="10 21" id="KW-1133">Transmembrane helix</keyword>
<dbReference type="NCBIfam" id="TIGR02614">
    <property type="entry name" value="ftsW"/>
    <property type="match status" value="1"/>
</dbReference>
<dbReference type="Proteomes" id="UP000230922">
    <property type="component" value="Unassembled WGS sequence"/>
</dbReference>
<feature type="transmembrane region" description="Helical" evidence="21">
    <location>
        <begin position="340"/>
        <end position="361"/>
    </location>
</feature>
<dbReference type="EC" id="2.4.99.28" evidence="19"/>
<dbReference type="GO" id="GO:0032153">
    <property type="term" value="C:cell division site"/>
    <property type="evidence" value="ECO:0007669"/>
    <property type="project" value="TreeGrafter"/>
</dbReference>
<evidence type="ECO:0000256" key="10">
    <source>
        <dbReference type="ARBA" id="ARBA00022989"/>
    </source>
</evidence>
<evidence type="ECO:0000256" key="13">
    <source>
        <dbReference type="ARBA" id="ARBA00023316"/>
    </source>
</evidence>
<comment type="catalytic activity">
    <reaction evidence="20">
        <text>[GlcNAc-(1-&gt;4)-Mur2Ac(oyl-L-Ala-gamma-D-Glu-L-Lys-D-Ala-D-Ala)](n)-di-trans,octa-cis-undecaprenyl diphosphate + beta-D-GlcNAc-(1-&gt;4)-Mur2Ac(oyl-L-Ala-gamma-D-Glu-L-Lys-D-Ala-D-Ala)-di-trans,octa-cis-undecaprenyl diphosphate = [GlcNAc-(1-&gt;4)-Mur2Ac(oyl-L-Ala-gamma-D-Glu-L-Lys-D-Ala-D-Ala)](n+1)-di-trans,octa-cis-undecaprenyl diphosphate + di-trans,octa-cis-undecaprenyl diphosphate + H(+)</text>
        <dbReference type="Rhea" id="RHEA:23708"/>
        <dbReference type="Rhea" id="RHEA-COMP:9602"/>
        <dbReference type="Rhea" id="RHEA-COMP:9603"/>
        <dbReference type="ChEBI" id="CHEBI:15378"/>
        <dbReference type="ChEBI" id="CHEBI:58405"/>
        <dbReference type="ChEBI" id="CHEBI:60033"/>
        <dbReference type="ChEBI" id="CHEBI:78435"/>
        <dbReference type="EC" id="2.4.99.28"/>
    </reaction>
</comment>
<gene>
    <name evidence="22" type="primary">ftsW</name>
    <name evidence="22" type="ORF">COT92_02060</name>
</gene>
<feature type="transmembrane region" description="Helical" evidence="21">
    <location>
        <begin position="165"/>
        <end position="183"/>
    </location>
</feature>
<keyword evidence="5" id="KW-0328">Glycosyltransferase</keyword>
<dbReference type="GO" id="GO:0009252">
    <property type="term" value="P:peptidoglycan biosynthetic process"/>
    <property type="evidence" value="ECO:0007669"/>
    <property type="project" value="UniProtKB-KW"/>
</dbReference>
<feature type="transmembrane region" description="Helical" evidence="21">
    <location>
        <begin position="45"/>
        <end position="64"/>
    </location>
</feature>
<evidence type="ECO:0000256" key="14">
    <source>
        <dbReference type="ARBA" id="ARBA00032370"/>
    </source>
</evidence>
<accession>A0A2H0VAY5</accession>
<keyword evidence="9" id="KW-0573">Peptidoglycan synthesis</keyword>
<dbReference type="GO" id="GO:0015648">
    <property type="term" value="F:lipid-linked peptidoglycan transporter activity"/>
    <property type="evidence" value="ECO:0007669"/>
    <property type="project" value="TreeGrafter"/>
</dbReference>
<keyword evidence="8" id="KW-0133">Cell shape</keyword>
<dbReference type="AlphaFoldDB" id="A0A2H0VAY5"/>
<feature type="transmembrane region" description="Helical" evidence="21">
    <location>
        <begin position="141"/>
        <end position="160"/>
    </location>
</feature>
<dbReference type="PANTHER" id="PTHR30474:SF2">
    <property type="entry name" value="PEPTIDOGLYCAN GLYCOSYLTRANSFERASE FTSW-RELATED"/>
    <property type="match status" value="1"/>
</dbReference>
<feature type="transmembrane region" description="Helical" evidence="21">
    <location>
        <begin position="189"/>
        <end position="206"/>
    </location>
</feature>
<feature type="transmembrane region" description="Helical" evidence="21">
    <location>
        <begin position="227"/>
        <end position="246"/>
    </location>
</feature>
<evidence type="ECO:0000256" key="15">
    <source>
        <dbReference type="ARBA" id="ARBA00033270"/>
    </source>
</evidence>
<reference evidence="23" key="1">
    <citation type="submission" date="2017-09" db="EMBL/GenBank/DDBJ databases">
        <title>Depth-based differentiation of microbial function through sediment-hosted aquifers and enrichment of novel symbionts in the deep terrestrial subsurface.</title>
        <authorList>
            <person name="Probst A.J."/>
            <person name="Ladd B."/>
            <person name="Jarett J.K."/>
            <person name="Geller-Mcgrath D.E."/>
            <person name="Sieber C.M.K."/>
            <person name="Emerson J.B."/>
            <person name="Anantharaman K."/>
            <person name="Thomas B.C."/>
            <person name="Malmstrom R."/>
            <person name="Stieglmeier M."/>
            <person name="Klingl A."/>
            <person name="Woyke T."/>
            <person name="Ryan C.M."/>
            <person name="Banfield J.F."/>
        </authorList>
    </citation>
    <scope>NUCLEOTIDE SEQUENCE [LARGE SCALE GENOMIC DNA]</scope>
</reference>
<evidence type="ECO:0000256" key="17">
    <source>
        <dbReference type="ARBA" id="ARBA00041185"/>
    </source>
</evidence>
<dbReference type="GO" id="GO:0005886">
    <property type="term" value="C:plasma membrane"/>
    <property type="evidence" value="ECO:0007669"/>
    <property type="project" value="UniProtKB-SubCell"/>
</dbReference>
<feature type="transmembrane region" description="Helical" evidence="21">
    <location>
        <begin position="303"/>
        <end position="328"/>
    </location>
</feature>
<dbReference type="InterPro" id="IPR013437">
    <property type="entry name" value="FtsW"/>
</dbReference>
<keyword evidence="4" id="KW-0132">Cell division</keyword>
<dbReference type="GO" id="GO:0051301">
    <property type="term" value="P:cell division"/>
    <property type="evidence" value="ECO:0007669"/>
    <property type="project" value="UniProtKB-KW"/>
</dbReference>
<comment type="caution">
    <text evidence="22">The sequence shown here is derived from an EMBL/GenBank/DDBJ whole genome shotgun (WGS) entry which is preliminary data.</text>
</comment>
<keyword evidence="7 21" id="KW-0812">Transmembrane</keyword>
<evidence type="ECO:0000256" key="19">
    <source>
        <dbReference type="ARBA" id="ARBA00044770"/>
    </source>
</evidence>
<evidence type="ECO:0000256" key="2">
    <source>
        <dbReference type="ARBA" id="ARBA00004752"/>
    </source>
</evidence>
<feature type="transmembrane region" description="Helical" evidence="21">
    <location>
        <begin position="76"/>
        <end position="97"/>
    </location>
</feature>
<evidence type="ECO:0000256" key="11">
    <source>
        <dbReference type="ARBA" id="ARBA00023136"/>
    </source>
</evidence>
<comment type="pathway">
    <text evidence="2">Cell wall biogenesis; peptidoglycan biosynthesis.</text>
</comment>
<evidence type="ECO:0000256" key="21">
    <source>
        <dbReference type="SAM" id="Phobius"/>
    </source>
</evidence>
<evidence type="ECO:0000256" key="20">
    <source>
        <dbReference type="ARBA" id="ARBA00049902"/>
    </source>
</evidence>
<comment type="similarity">
    <text evidence="16">Belongs to the SEDS family. FtsW subfamily.</text>
</comment>
<evidence type="ECO:0000256" key="9">
    <source>
        <dbReference type="ARBA" id="ARBA00022984"/>
    </source>
</evidence>
<name>A0A2H0VAY5_9BACT</name>
<dbReference type="Pfam" id="PF01098">
    <property type="entry name" value="FTSW_RODA_SPOVE"/>
    <property type="match status" value="1"/>
</dbReference>
<sequence length="371" mass="41083">MAKKKQKINLQLLLIILLLLGFGLTALYSASTVESFERFGTTTYFIFHQLIYGALLGLIGMFTLSKIDYHVWQKYLPAMIFISLFSLLLVKISGFGYESGGASRWINIGPVNFQPAELAKLVIIIYLASWADKKRQYLNNFWFGLMPSLTIVGLFSFLILIQPDFGTMTVLVGVAALMLFVAGISLKHFFWLGLAGALSLYGFILFEPYRAKRLTTFLDPGADPQGVGYQINQALLAVGAGGLWGYGYGLSRQKYNYLPEVMGDSIFAVIAEELGFARVIIVLALFTWFAIKGYQIAKNAPDIFGRLLAFGITSWIAIQAIINIGAMINLLPLTGIPLPFFSYGSSSLLVTLASMGILLNISKQSYTYRPR</sequence>
<dbReference type="GO" id="GO:0008360">
    <property type="term" value="P:regulation of cell shape"/>
    <property type="evidence" value="ECO:0007669"/>
    <property type="project" value="UniProtKB-KW"/>
</dbReference>
<evidence type="ECO:0000313" key="22">
    <source>
        <dbReference type="EMBL" id="PIR96254.1"/>
    </source>
</evidence>
<evidence type="ECO:0000313" key="23">
    <source>
        <dbReference type="Proteomes" id="UP000230922"/>
    </source>
</evidence>
<dbReference type="GO" id="GO:0071555">
    <property type="term" value="P:cell wall organization"/>
    <property type="evidence" value="ECO:0007669"/>
    <property type="project" value="UniProtKB-KW"/>
</dbReference>
<evidence type="ECO:0000256" key="16">
    <source>
        <dbReference type="ARBA" id="ARBA00038053"/>
    </source>
</evidence>
<evidence type="ECO:0000256" key="6">
    <source>
        <dbReference type="ARBA" id="ARBA00022679"/>
    </source>
</evidence>